<dbReference type="PANTHER" id="PTHR20941:SF1">
    <property type="entry name" value="FOLIC ACID SYNTHESIS PROTEIN FOL1"/>
    <property type="match status" value="1"/>
</dbReference>
<dbReference type="GO" id="GO:0046654">
    <property type="term" value="P:tetrahydrofolate biosynthetic process"/>
    <property type="evidence" value="ECO:0007669"/>
    <property type="project" value="TreeGrafter"/>
</dbReference>
<dbReference type="Gene3D" id="3.20.20.20">
    <property type="entry name" value="Dihydropteroate synthase-like"/>
    <property type="match status" value="1"/>
</dbReference>
<name>A0A916R015_9RHOB</name>
<dbReference type="PROSITE" id="PS00792">
    <property type="entry name" value="DHPS_1"/>
    <property type="match status" value="1"/>
</dbReference>
<keyword evidence="7 9" id="KW-0460">Magnesium</keyword>
<keyword evidence="12" id="KW-1185">Reference proteome</keyword>
<dbReference type="PANTHER" id="PTHR20941">
    <property type="entry name" value="FOLATE SYNTHESIS PROTEINS"/>
    <property type="match status" value="1"/>
</dbReference>
<comment type="catalytic activity">
    <reaction evidence="1">
        <text>(7,8-dihydropterin-6-yl)methyl diphosphate + 4-aminobenzoate = 7,8-dihydropteroate + diphosphate</text>
        <dbReference type="Rhea" id="RHEA:19949"/>
        <dbReference type="ChEBI" id="CHEBI:17836"/>
        <dbReference type="ChEBI" id="CHEBI:17839"/>
        <dbReference type="ChEBI" id="CHEBI:33019"/>
        <dbReference type="ChEBI" id="CHEBI:72950"/>
        <dbReference type="EC" id="2.5.1.15"/>
    </reaction>
</comment>
<dbReference type="Pfam" id="PF00809">
    <property type="entry name" value="Pterin_bind"/>
    <property type="match status" value="1"/>
</dbReference>
<evidence type="ECO:0000256" key="3">
    <source>
        <dbReference type="ARBA" id="ARBA00004763"/>
    </source>
</evidence>
<accession>A0A916R015</accession>
<evidence type="ECO:0000256" key="5">
    <source>
        <dbReference type="ARBA" id="ARBA00022679"/>
    </source>
</evidence>
<dbReference type="InterPro" id="IPR006390">
    <property type="entry name" value="DHP_synth_dom"/>
</dbReference>
<dbReference type="GO" id="GO:0005829">
    <property type="term" value="C:cytosol"/>
    <property type="evidence" value="ECO:0007669"/>
    <property type="project" value="TreeGrafter"/>
</dbReference>
<reference evidence="11" key="1">
    <citation type="journal article" date="2014" name="Int. J. Syst. Evol. Microbiol.">
        <title>Complete genome sequence of Corynebacterium casei LMG S-19264T (=DSM 44701T), isolated from a smear-ripened cheese.</title>
        <authorList>
            <consortium name="US DOE Joint Genome Institute (JGI-PGF)"/>
            <person name="Walter F."/>
            <person name="Albersmeier A."/>
            <person name="Kalinowski J."/>
            <person name="Ruckert C."/>
        </authorList>
    </citation>
    <scope>NUCLEOTIDE SEQUENCE</scope>
    <source>
        <strain evidence="11">CGMCC 1.15880</strain>
    </source>
</reference>
<dbReference type="InterPro" id="IPR011005">
    <property type="entry name" value="Dihydropteroate_synth-like_sf"/>
</dbReference>
<evidence type="ECO:0000256" key="6">
    <source>
        <dbReference type="ARBA" id="ARBA00022723"/>
    </source>
</evidence>
<comment type="function">
    <text evidence="9">Catalyzes the condensation of para-aminobenzoate (pABA) with 6-hydroxymethyl-7,8-dihydropterin diphosphate (DHPt-PP) to form 7,8-dihydropteroate (H2Pte), the immediate precursor of folate derivatives.</text>
</comment>
<dbReference type="SUPFAM" id="SSF51717">
    <property type="entry name" value="Dihydropteroate synthetase-like"/>
    <property type="match status" value="1"/>
</dbReference>
<evidence type="ECO:0000256" key="8">
    <source>
        <dbReference type="ARBA" id="ARBA00022909"/>
    </source>
</evidence>
<evidence type="ECO:0000313" key="11">
    <source>
        <dbReference type="EMBL" id="GGA23085.1"/>
    </source>
</evidence>
<comment type="caution">
    <text evidence="11">The sequence shown here is derived from an EMBL/GenBank/DDBJ whole genome shotgun (WGS) entry which is preliminary data.</text>
</comment>
<evidence type="ECO:0000259" key="10">
    <source>
        <dbReference type="PROSITE" id="PS50972"/>
    </source>
</evidence>
<comment type="pathway">
    <text evidence="3 9">Cofactor biosynthesis; tetrahydrofolate biosynthesis; 7,8-dihydrofolate from 2-amino-4-hydroxy-6-hydroxymethyl-7,8-dihydropteridine diphosphate and 4-aminobenzoate: step 1/2.</text>
</comment>
<dbReference type="AlphaFoldDB" id="A0A916R015"/>
<proteinExistence type="inferred from homology"/>
<organism evidence="11 12">
    <name type="scientific">Neptunicoccus cionae</name>
    <dbReference type="NCBI Taxonomy" id="2035344"/>
    <lineage>
        <taxon>Bacteria</taxon>
        <taxon>Pseudomonadati</taxon>
        <taxon>Pseudomonadota</taxon>
        <taxon>Alphaproteobacteria</taxon>
        <taxon>Rhodobacterales</taxon>
        <taxon>Paracoccaceae</taxon>
        <taxon>Neptunicoccus</taxon>
    </lineage>
</organism>
<dbReference type="InterPro" id="IPR045031">
    <property type="entry name" value="DHP_synth-like"/>
</dbReference>
<keyword evidence="5 9" id="KW-0808">Transferase</keyword>
<dbReference type="EMBL" id="BMKA01000003">
    <property type="protein sequence ID" value="GGA23085.1"/>
    <property type="molecule type" value="Genomic_DNA"/>
</dbReference>
<evidence type="ECO:0000256" key="9">
    <source>
        <dbReference type="RuleBase" id="RU361205"/>
    </source>
</evidence>
<comment type="cofactor">
    <cofactor evidence="2 9">
        <name>Mg(2+)</name>
        <dbReference type="ChEBI" id="CHEBI:18420"/>
    </cofactor>
</comment>
<dbReference type="Proteomes" id="UP000628017">
    <property type="component" value="Unassembled WGS sequence"/>
</dbReference>
<evidence type="ECO:0000313" key="12">
    <source>
        <dbReference type="Proteomes" id="UP000628017"/>
    </source>
</evidence>
<dbReference type="CDD" id="cd00739">
    <property type="entry name" value="DHPS"/>
    <property type="match status" value="1"/>
</dbReference>
<evidence type="ECO:0000256" key="2">
    <source>
        <dbReference type="ARBA" id="ARBA00001946"/>
    </source>
</evidence>
<dbReference type="GO" id="GO:0004156">
    <property type="term" value="F:dihydropteroate synthase activity"/>
    <property type="evidence" value="ECO:0007669"/>
    <property type="project" value="UniProtKB-EC"/>
</dbReference>
<evidence type="ECO:0000256" key="4">
    <source>
        <dbReference type="ARBA" id="ARBA00012458"/>
    </source>
</evidence>
<dbReference type="EC" id="2.5.1.15" evidence="4 9"/>
<protein>
    <recommendedName>
        <fullName evidence="4 9">Dihydropteroate synthase</fullName>
        <shortName evidence="9">DHPS</shortName>
        <ecNumber evidence="4 9">2.5.1.15</ecNumber>
    </recommendedName>
    <alternativeName>
        <fullName evidence="9">Dihydropteroate pyrophosphorylase</fullName>
    </alternativeName>
</protein>
<feature type="domain" description="Pterin-binding" evidence="10">
    <location>
        <begin position="74"/>
        <end position="329"/>
    </location>
</feature>
<dbReference type="GO" id="GO:0046656">
    <property type="term" value="P:folic acid biosynthetic process"/>
    <property type="evidence" value="ECO:0007669"/>
    <property type="project" value="UniProtKB-KW"/>
</dbReference>
<gene>
    <name evidence="11" type="ORF">GCM10011498_24880</name>
</gene>
<dbReference type="NCBIfam" id="TIGR01496">
    <property type="entry name" value="DHPS"/>
    <property type="match status" value="1"/>
</dbReference>
<keyword evidence="6 9" id="KW-0479">Metal-binding</keyword>
<evidence type="ECO:0000256" key="7">
    <source>
        <dbReference type="ARBA" id="ARBA00022842"/>
    </source>
</evidence>
<dbReference type="GO" id="GO:0046872">
    <property type="term" value="F:metal ion binding"/>
    <property type="evidence" value="ECO:0007669"/>
    <property type="project" value="UniProtKB-KW"/>
</dbReference>
<dbReference type="RefSeq" id="WP_188675735.1">
    <property type="nucleotide sequence ID" value="NZ_BMKA01000003.1"/>
</dbReference>
<comment type="similarity">
    <text evidence="9">Belongs to the DHPS family.</text>
</comment>
<reference evidence="11" key="2">
    <citation type="submission" date="2020-09" db="EMBL/GenBank/DDBJ databases">
        <authorList>
            <person name="Sun Q."/>
            <person name="Zhou Y."/>
        </authorList>
    </citation>
    <scope>NUCLEOTIDE SEQUENCE</scope>
    <source>
        <strain evidence="11">CGMCC 1.15880</strain>
    </source>
</reference>
<sequence>MSGAVYYRPIVQTDRHRPSGALTLAGGWSWFTHVERLSRDVAPEVIPAAMVPEAELRNFVAPRGLICGLSMNAPRIMGILNTTPDSFSDGGVHNRFEDAVKRGFDMAQSGADIFDIGGESTRPGAPFVPAAEEIARTVPVIKALRAGGFDLPVSIDTRKSDVADAALSAGGSMFNDVTAFCYDPNSAAVAARHGVSVCLMHAQGDPKTMQDDPQYSDVLLDVYDHLAERVAYAENHGIARGQIVVDVGIGFGKTIEHNLALIRGMSLFHGLGCALLLGVSRKRFIGVIGNAPEAADRGPGSVALGLEALRQGVQILRVHDIKATKQAIALWQATL</sequence>
<keyword evidence="8 9" id="KW-0289">Folate biosynthesis</keyword>
<dbReference type="PROSITE" id="PS50972">
    <property type="entry name" value="PTERIN_BINDING"/>
    <property type="match status" value="1"/>
</dbReference>
<dbReference type="InterPro" id="IPR000489">
    <property type="entry name" value="Pterin-binding_dom"/>
</dbReference>
<evidence type="ECO:0000256" key="1">
    <source>
        <dbReference type="ARBA" id="ARBA00000012"/>
    </source>
</evidence>